<dbReference type="Ensembl" id="ENSEBUT00000015404.1">
    <property type="protein sequence ID" value="ENSEBUP00000014828.1"/>
    <property type="gene ID" value="ENSEBUG00000009350.1"/>
</dbReference>
<dbReference type="SUPFAM" id="SSF46689">
    <property type="entry name" value="Homeodomain-like"/>
    <property type="match status" value="1"/>
</dbReference>
<dbReference type="AlphaFoldDB" id="A0A8C4QH01"/>
<dbReference type="Proteomes" id="UP000694388">
    <property type="component" value="Unplaced"/>
</dbReference>
<dbReference type="GO" id="GO:0003677">
    <property type="term" value="F:DNA binding"/>
    <property type="evidence" value="ECO:0007669"/>
    <property type="project" value="InterPro"/>
</dbReference>
<name>A0A8C4QH01_EPTBU</name>
<dbReference type="Pfam" id="PF05225">
    <property type="entry name" value="HTH_psq"/>
    <property type="match status" value="1"/>
</dbReference>
<dbReference type="Gene3D" id="1.10.10.60">
    <property type="entry name" value="Homeodomain-like"/>
    <property type="match status" value="1"/>
</dbReference>
<evidence type="ECO:0000256" key="1">
    <source>
        <dbReference type="SAM" id="MobiDB-lite"/>
    </source>
</evidence>
<evidence type="ECO:0000259" key="2">
    <source>
        <dbReference type="Pfam" id="PF05225"/>
    </source>
</evidence>
<proteinExistence type="predicted"/>
<sequence length="288" mass="32882">MTTQTRSKHAVGTYLDRRFSIPNLYRESDVTQRLLTVLICQVSIRRGIYISEGNGGLLCLGVDECGTVNILLHFRCHVCTQGLQNLGMRNCMEGAISAINQNEMGYLKASYQFNIPKTTLQRHVKDLNNSGTESKKVLGHCRTVFTMEQEQHIVDHVLDMESRLHEITTQDVRYIAFHMAERNYIAHPFNKNVGLAGEDWLKGFQKRHPQLHLRRSRQNTLITPRRANKQESESSQQKGEDGTKHYQKIVTWRAVQSGNEDSECLHCAHEECAGSKMREGVFTCCLCS</sequence>
<reference evidence="3" key="2">
    <citation type="submission" date="2025-09" db="UniProtKB">
        <authorList>
            <consortium name="Ensembl"/>
        </authorList>
    </citation>
    <scope>IDENTIFICATION</scope>
</reference>
<protein>
    <recommendedName>
        <fullName evidence="2">HTH psq-type domain-containing protein</fullName>
    </recommendedName>
</protein>
<organism evidence="3 4">
    <name type="scientific">Eptatretus burgeri</name>
    <name type="common">Inshore hagfish</name>
    <dbReference type="NCBI Taxonomy" id="7764"/>
    <lineage>
        <taxon>Eukaryota</taxon>
        <taxon>Metazoa</taxon>
        <taxon>Chordata</taxon>
        <taxon>Craniata</taxon>
        <taxon>Vertebrata</taxon>
        <taxon>Cyclostomata</taxon>
        <taxon>Myxini</taxon>
        <taxon>Myxiniformes</taxon>
        <taxon>Myxinidae</taxon>
        <taxon>Eptatretinae</taxon>
        <taxon>Eptatretus</taxon>
    </lineage>
</organism>
<feature type="compositionally biased region" description="Basic and acidic residues" evidence="1">
    <location>
        <begin position="228"/>
        <end position="244"/>
    </location>
</feature>
<evidence type="ECO:0000313" key="4">
    <source>
        <dbReference type="Proteomes" id="UP000694388"/>
    </source>
</evidence>
<evidence type="ECO:0000313" key="3">
    <source>
        <dbReference type="Ensembl" id="ENSEBUP00000014828.1"/>
    </source>
</evidence>
<feature type="domain" description="HTH psq-type" evidence="2">
    <location>
        <begin position="92"/>
        <end position="125"/>
    </location>
</feature>
<dbReference type="InterPro" id="IPR007889">
    <property type="entry name" value="HTH_Psq"/>
</dbReference>
<keyword evidence="4" id="KW-1185">Reference proteome</keyword>
<accession>A0A8C4QH01</accession>
<feature type="region of interest" description="Disordered" evidence="1">
    <location>
        <begin position="215"/>
        <end position="244"/>
    </location>
</feature>
<dbReference type="InterPro" id="IPR009057">
    <property type="entry name" value="Homeodomain-like_sf"/>
</dbReference>
<reference evidence="3" key="1">
    <citation type="submission" date="2025-08" db="UniProtKB">
        <authorList>
            <consortium name="Ensembl"/>
        </authorList>
    </citation>
    <scope>IDENTIFICATION</scope>
</reference>